<reference evidence="3" key="2">
    <citation type="submission" date="2015-01" db="EMBL/GenBank/DDBJ databases">
        <title>Evolutionary Origins and Diversification of the Mycorrhizal Mutualists.</title>
        <authorList>
            <consortium name="DOE Joint Genome Institute"/>
            <consortium name="Mycorrhizal Genomics Consortium"/>
            <person name="Kohler A."/>
            <person name="Kuo A."/>
            <person name="Nagy L.G."/>
            <person name="Floudas D."/>
            <person name="Copeland A."/>
            <person name="Barry K.W."/>
            <person name="Cichocki N."/>
            <person name="Veneault-Fourrey C."/>
            <person name="LaButti K."/>
            <person name="Lindquist E.A."/>
            <person name="Lipzen A."/>
            <person name="Lundell T."/>
            <person name="Morin E."/>
            <person name="Murat C."/>
            <person name="Riley R."/>
            <person name="Ohm R."/>
            <person name="Sun H."/>
            <person name="Tunlid A."/>
            <person name="Henrissat B."/>
            <person name="Grigoriev I.V."/>
            <person name="Hibbett D.S."/>
            <person name="Martin F."/>
        </authorList>
    </citation>
    <scope>NUCLEOTIDE SEQUENCE [LARGE SCALE GENOMIC DNA]</scope>
    <source>
        <strain evidence="3">Foug A</strain>
    </source>
</reference>
<protein>
    <submittedName>
        <fullName evidence="2">Uncharacterized protein</fullName>
    </submittedName>
</protein>
<dbReference type="HOGENOM" id="CLU_2110421_0_0_1"/>
<proteinExistence type="predicted"/>
<accession>A0A0C2ZNT0</accession>
<feature type="compositionally biased region" description="Polar residues" evidence="1">
    <location>
        <begin position="15"/>
        <end position="24"/>
    </location>
</feature>
<keyword evidence="3" id="KW-1185">Reference proteome</keyword>
<dbReference type="EMBL" id="KN822036">
    <property type="protein sequence ID" value="KIM63208.1"/>
    <property type="molecule type" value="Genomic_DNA"/>
</dbReference>
<dbReference type="AlphaFoldDB" id="A0A0C2ZNT0"/>
<organism evidence="2 3">
    <name type="scientific">Scleroderma citrinum Foug A</name>
    <dbReference type="NCBI Taxonomy" id="1036808"/>
    <lineage>
        <taxon>Eukaryota</taxon>
        <taxon>Fungi</taxon>
        <taxon>Dikarya</taxon>
        <taxon>Basidiomycota</taxon>
        <taxon>Agaricomycotina</taxon>
        <taxon>Agaricomycetes</taxon>
        <taxon>Agaricomycetidae</taxon>
        <taxon>Boletales</taxon>
        <taxon>Sclerodermatineae</taxon>
        <taxon>Sclerodermataceae</taxon>
        <taxon>Scleroderma</taxon>
    </lineage>
</organism>
<dbReference type="Proteomes" id="UP000053989">
    <property type="component" value="Unassembled WGS sequence"/>
</dbReference>
<sequence>MTELQETFNPRMRKSSPSSHNSTHIFEFPKQDGSCNHADISDICCRRRTIRQRVQYLWLPHNQGQFKLGRGKMNLMGFSVVAHLKVQPICSAFFPNKQQCSKSLGHLSQDLDSST</sequence>
<gene>
    <name evidence="2" type="ORF">SCLCIDRAFT_760343</name>
</gene>
<dbReference type="InParanoid" id="A0A0C2ZNT0"/>
<name>A0A0C2ZNT0_9AGAM</name>
<reference evidence="2 3" key="1">
    <citation type="submission" date="2014-04" db="EMBL/GenBank/DDBJ databases">
        <authorList>
            <consortium name="DOE Joint Genome Institute"/>
            <person name="Kuo A."/>
            <person name="Kohler A."/>
            <person name="Nagy L.G."/>
            <person name="Floudas D."/>
            <person name="Copeland A."/>
            <person name="Barry K.W."/>
            <person name="Cichocki N."/>
            <person name="Veneault-Fourrey C."/>
            <person name="LaButti K."/>
            <person name="Lindquist E.A."/>
            <person name="Lipzen A."/>
            <person name="Lundell T."/>
            <person name="Morin E."/>
            <person name="Murat C."/>
            <person name="Sun H."/>
            <person name="Tunlid A."/>
            <person name="Henrissat B."/>
            <person name="Grigoriev I.V."/>
            <person name="Hibbett D.S."/>
            <person name="Martin F."/>
            <person name="Nordberg H.P."/>
            <person name="Cantor M.N."/>
            <person name="Hua S.X."/>
        </authorList>
    </citation>
    <scope>NUCLEOTIDE SEQUENCE [LARGE SCALE GENOMIC DNA]</scope>
    <source>
        <strain evidence="2 3">Foug A</strain>
    </source>
</reference>
<evidence type="ECO:0000256" key="1">
    <source>
        <dbReference type="SAM" id="MobiDB-lite"/>
    </source>
</evidence>
<evidence type="ECO:0000313" key="3">
    <source>
        <dbReference type="Proteomes" id="UP000053989"/>
    </source>
</evidence>
<feature type="region of interest" description="Disordered" evidence="1">
    <location>
        <begin position="1"/>
        <end position="29"/>
    </location>
</feature>
<evidence type="ECO:0000313" key="2">
    <source>
        <dbReference type="EMBL" id="KIM63208.1"/>
    </source>
</evidence>